<gene>
    <name evidence="1" type="ORF">H4317_14780</name>
</gene>
<evidence type="ECO:0000313" key="2">
    <source>
        <dbReference type="Proteomes" id="UP000515489"/>
    </source>
</evidence>
<dbReference type="AlphaFoldDB" id="A0A7G7W4W8"/>
<dbReference type="Proteomes" id="UP000515489">
    <property type="component" value="Chromosome"/>
</dbReference>
<evidence type="ECO:0000313" key="1">
    <source>
        <dbReference type="EMBL" id="QNH61411.1"/>
    </source>
</evidence>
<dbReference type="RefSeq" id="WP_185887341.1">
    <property type="nucleotide sequence ID" value="NZ_CP060202.1"/>
</dbReference>
<proteinExistence type="predicted"/>
<accession>A0A7G7W4W8</accession>
<keyword evidence="2" id="KW-1185">Reference proteome</keyword>
<dbReference type="KEGG" id="hsk:H4317_14780"/>
<protein>
    <submittedName>
        <fullName evidence="1">Uncharacterized protein</fullName>
    </submittedName>
</protein>
<name>A0A7G7W4W8_9BACT</name>
<reference evidence="1 2" key="1">
    <citation type="submission" date="2020-08" db="EMBL/GenBank/DDBJ databases">
        <title>Hymenobacter sp. S2-20-2 genome sequencing.</title>
        <authorList>
            <person name="Jin L."/>
        </authorList>
    </citation>
    <scope>NUCLEOTIDE SEQUENCE [LARGE SCALE GENOMIC DNA]</scope>
    <source>
        <strain evidence="1 2">S2-20-2</strain>
    </source>
</reference>
<organism evidence="1 2">
    <name type="scientific">Hymenobacter sediminicola</name>
    <dbReference type="NCBI Taxonomy" id="2761579"/>
    <lineage>
        <taxon>Bacteria</taxon>
        <taxon>Pseudomonadati</taxon>
        <taxon>Bacteroidota</taxon>
        <taxon>Cytophagia</taxon>
        <taxon>Cytophagales</taxon>
        <taxon>Hymenobacteraceae</taxon>
        <taxon>Hymenobacter</taxon>
    </lineage>
</organism>
<sequence length="183" mass="20961">MKKRILTLFSFISLCLLLTNCVAVSKRKSWMWRKLKTDTTSTPYVGFIEINLLKEVLWLPTPIIMTEVNCSRNYLLDIDFHTEERNVYNSLDSIRYSISSPDNRIIDAGALPIKNGRFSIRSYSPGIYRAQCTTESGIRLGKQKQELNGTFTIYATDSSGRAKSIDISNASLNYYKPKIMSFF</sequence>
<dbReference type="EMBL" id="CP060202">
    <property type="protein sequence ID" value="QNH61411.1"/>
    <property type="molecule type" value="Genomic_DNA"/>
</dbReference>